<feature type="region of interest" description="Disordered" evidence="1">
    <location>
        <begin position="986"/>
        <end position="1023"/>
    </location>
</feature>
<feature type="region of interest" description="Disordered" evidence="1">
    <location>
        <begin position="899"/>
        <end position="918"/>
    </location>
</feature>
<evidence type="ECO:0000256" key="1">
    <source>
        <dbReference type="SAM" id="MobiDB-lite"/>
    </source>
</evidence>
<protein>
    <recommendedName>
        <fullName evidence="4">PIN domain-containing protein</fullName>
    </recommendedName>
</protein>
<feature type="compositionally biased region" description="Basic and acidic residues" evidence="1">
    <location>
        <begin position="1005"/>
        <end position="1022"/>
    </location>
</feature>
<reference evidence="2 3" key="1">
    <citation type="submission" date="2023-08" db="EMBL/GenBank/DDBJ databases">
        <title>Black Yeasts Isolated from many extreme environments.</title>
        <authorList>
            <person name="Coleine C."/>
            <person name="Stajich J.E."/>
            <person name="Selbmann L."/>
        </authorList>
    </citation>
    <scope>NUCLEOTIDE SEQUENCE [LARGE SCALE GENOMIC DNA]</scope>
    <source>
        <strain evidence="2 3">CCFEE 6328</strain>
    </source>
</reference>
<name>A0ABR0J3A8_9EURO</name>
<gene>
    <name evidence="2" type="ORF">LTR69_008396</name>
</gene>
<comment type="caution">
    <text evidence="2">The sequence shown here is derived from an EMBL/GenBank/DDBJ whole genome shotgun (WGS) entry which is preliminary data.</text>
</comment>
<evidence type="ECO:0000313" key="3">
    <source>
        <dbReference type="Proteomes" id="UP001345691"/>
    </source>
</evidence>
<feature type="region of interest" description="Disordered" evidence="1">
    <location>
        <begin position="929"/>
        <end position="973"/>
    </location>
</feature>
<feature type="compositionally biased region" description="Polar residues" evidence="1">
    <location>
        <begin position="941"/>
        <end position="951"/>
    </location>
</feature>
<feature type="compositionally biased region" description="Acidic residues" evidence="1">
    <location>
        <begin position="900"/>
        <end position="912"/>
    </location>
</feature>
<organism evidence="2 3">
    <name type="scientific">Exophiala sideris</name>
    <dbReference type="NCBI Taxonomy" id="1016849"/>
    <lineage>
        <taxon>Eukaryota</taxon>
        <taxon>Fungi</taxon>
        <taxon>Dikarya</taxon>
        <taxon>Ascomycota</taxon>
        <taxon>Pezizomycotina</taxon>
        <taxon>Eurotiomycetes</taxon>
        <taxon>Chaetothyriomycetidae</taxon>
        <taxon>Chaetothyriales</taxon>
        <taxon>Herpotrichiellaceae</taxon>
        <taxon>Exophiala</taxon>
    </lineage>
</organism>
<dbReference type="EMBL" id="JAVRRF010000020">
    <property type="protein sequence ID" value="KAK5055563.1"/>
    <property type="molecule type" value="Genomic_DNA"/>
</dbReference>
<dbReference type="Proteomes" id="UP001345691">
    <property type="component" value="Unassembled WGS sequence"/>
</dbReference>
<keyword evidence="3" id="KW-1185">Reference proteome</keyword>
<sequence length="1132" mass="126149">MAAKVYFDTNPLLEFEVFHDLRFPRLRLATGEVISVSIAARLLHLLKKQHSYSCILCHLKEEFNVEFCAEALEAVLERDFDITDETLPVGETVIPVPLEINHRGFVKGHVLPSGIYYEIINLRDSGANFIKQYVVTRWGLRVPENVIVFAINEWVHRMAIANPFIPPPADARPAHDGRILGELATTADTISSNRSAFANNPPPVYSPSPVYQNARGQRVVLRHPRQVDAIYPEGEAQAPPYSVGNTTPPSYGGVSSFQSAGSGPLLAATTHLRPADDANMSEASSANNAVTQVPSKPRHSTEDTLIKYSRQNVIDYLFDRMHSANAYPVDPFEPVRVPMVSFEFRQLMSLFILQRSGELTPAKLFPIYRVGAGPEINQTGQSISRLIVKVIKEFRLSSCASSRTIATRLRTISNREGLVFLIDHMRAARGEQSLGILPTYNDIWQAIIEELRLSDNMYVLKVMGKYAPISPPIIHLRYVLSEVDKARDANTAMTIVVSNSAATPCPRLAISFPNVFVQPTYSIGELERDKTRTFVGEPLDRYMLLLFDAKSLLQAIIESTTSDGFEAGKRHLEKYLRYAIKRSATKAPNAMQTMTELEAVVYRVRALQSSSDVLVLSPEYWAAVLTDAALAMSRQYADSRGWLPIPDAEVHESTGIVVAVPVQQPPTDFSVQYHSHTLKHLEGWVRLARRIYAPTALEGMIEHFYGNYELLMTQWAADRASPYPILGTLLPERLAKQYERGLSLLWHLQDRFQVSANVVDPGRRAALEKELQHFKQVEQAFKARLETNKTSDFANLLDFTAAEVAMMHFSRELIRLDPWYRQAGQLPLEPPAIVPLAASVERALDGLDANCMDLQQAELAAEQAEVVTEQHFNVENTVAEEDTFVDQRNDLEHLESENSLFEDNENEADGIDNDDHQQQRPVLGNVVFSGAPSENVHEDSSATQPNPTDRSSPLAAASAEPRPGLPWDPSGPSSLRWHVYERVRRAREQQAADAEAGPSRSAGTVEHREQTGSSSADHENSPDIHATTAASEAAFRSARPVTLVEQELDLGNSSVLRVSAPTAPTAVQTEEAVVLSTVSHTSGIDLLQRLRGHVQPAIEPSLSHEPRCCGLFRVLCVRRRRNRQEREPLMPR</sequence>
<evidence type="ECO:0000313" key="2">
    <source>
        <dbReference type="EMBL" id="KAK5055563.1"/>
    </source>
</evidence>
<accession>A0ABR0J3A8</accession>
<proteinExistence type="predicted"/>
<evidence type="ECO:0008006" key="4">
    <source>
        <dbReference type="Google" id="ProtNLM"/>
    </source>
</evidence>